<dbReference type="InterPro" id="IPR013783">
    <property type="entry name" value="Ig-like_fold"/>
</dbReference>
<accession>A0A2M9YJE6</accession>
<evidence type="ECO:0000256" key="1">
    <source>
        <dbReference type="SAM" id="SignalP"/>
    </source>
</evidence>
<evidence type="ECO:0000313" key="4">
    <source>
        <dbReference type="Proteomes" id="UP000232149"/>
    </source>
</evidence>
<evidence type="ECO:0000313" key="2">
    <source>
        <dbReference type="EMBL" id="PJZ51630.1"/>
    </source>
</evidence>
<dbReference type="RefSeq" id="WP_100787425.1">
    <property type="nucleotide sequence ID" value="NZ_NPDU01000024.1"/>
</dbReference>
<feature type="signal peptide" evidence="1">
    <location>
        <begin position="1"/>
        <end position="21"/>
    </location>
</feature>
<dbReference type="Gene3D" id="2.60.40.10">
    <property type="entry name" value="Immunoglobulins"/>
    <property type="match status" value="1"/>
</dbReference>
<dbReference type="AlphaFoldDB" id="A0A2M9YJE6"/>
<name>A0A2M9YJE6_9LEPT</name>
<protein>
    <submittedName>
        <fullName evidence="2">Uncharacterized protein</fullName>
    </submittedName>
</protein>
<keyword evidence="4" id="KW-1185">Reference proteome</keyword>
<evidence type="ECO:0000313" key="5">
    <source>
        <dbReference type="Proteomes" id="UP000232188"/>
    </source>
</evidence>
<dbReference type="Proteomes" id="UP000232188">
    <property type="component" value="Unassembled WGS sequence"/>
</dbReference>
<keyword evidence="1" id="KW-0732">Signal</keyword>
<reference evidence="4 5" key="1">
    <citation type="submission" date="2017-07" db="EMBL/GenBank/DDBJ databases">
        <title>Leptospira spp. isolated from tropical soils.</title>
        <authorList>
            <person name="Thibeaux R."/>
            <person name="Iraola G."/>
            <person name="Ferres I."/>
            <person name="Bierque E."/>
            <person name="Girault D."/>
            <person name="Soupe-Gilbert M.-E."/>
            <person name="Picardeau M."/>
            <person name="Goarant C."/>
        </authorList>
    </citation>
    <scope>NUCLEOTIDE SEQUENCE [LARGE SCALE GENOMIC DNA]</scope>
    <source>
        <strain evidence="2 5">FH2-B-C1</strain>
        <strain evidence="3 4">FH2-B-D1</strain>
    </source>
</reference>
<gene>
    <name evidence="3" type="ORF">CH376_10675</name>
    <name evidence="2" type="ORF">CH380_19490</name>
</gene>
<evidence type="ECO:0000313" key="3">
    <source>
        <dbReference type="EMBL" id="PJZ61861.1"/>
    </source>
</evidence>
<feature type="chain" id="PRO_5014799810" evidence="1">
    <location>
        <begin position="22"/>
        <end position="344"/>
    </location>
</feature>
<dbReference type="EMBL" id="NPDU01000024">
    <property type="protein sequence ID" value="PJZ61861.1"/>
    <property type="molecule type" value="Genomic_DNA"/>
</dbReference>
<dbReference type="Proteomes" id="UP000232149">
    <property type="component" value="Unassembled WGS sequence"/>
</dbReference>
<sequence length="344" mass="36848">MKLSSKYILLFVLFTSSFASYFRCGDKEVLFVAIGICTYWDTSKFGPKPVYCDYLPDPSKIPPPGPGVGKCVSCDSGYTVGYCADGLYWQSDVNGKKCGRDAGLFGGQTGCATADRCYGVGGTPIQTFYSGFISTGEEPLPPNVLSISPSNGSTIYPNTTVTVQTSKSIEGSSINLSGSVGDFIGSNFVIKRKDIYNDQIVFQLDQNVPKGAHKALVVKGKDVDGQDLQINLNYSILSNGQSASLSSTTCQPECLVRWIFDSYVIPFQAQGGFPPYTWYMNGQTPPGAAMSSDGVLSGPPTGNFLGKYYFVVTVVDSNNSVANFSVSINSFDLGAACFFSGICW</sequence>
<comment type="caution">
    <text evidence="2">The sequence shown here is derived from an EMBL/GenBank/DDBJ whole genome shotgun (WGS) entry which is preliminary data.</text>
</comment>
<proteinExistence type="predicted"/>
<organism evidence="2 5">
    <name type="scientific">Leptospira adleri</name>
    <dbReference type="NCBI Taxonomy" id="2023186"/>
    <lineage>
        <taxon>Bacteria</taxon>
        <taxon>Pseudomonadati</taxon>
        <taxon>Spirochaetota</taxon>
        <taxon>Spirochaetia</taxon>
        <taxon>Leptospirales</taxon>
        <taxon>Leptospiraceae</taxon>
        <taxon>Leptospira</taxon>
    </lineage>
</organism>
<dbReference type="EMBL" id="NPDV01000022">
    <property type="protein sequence ID" value="PJZ51630.1"/>
    <property type="molecule type" value="Genomic_DNA"/>
</dbReference>